<gene>
    <name evidence="1" type="ORF">EV199_1918</name>
</gene>
<evidence type="ECO:0000313" key="1">
    <source>
        <dbReference type="EMBL" id="RZS76041.1"/>
    </source>
</evidence>
<proteinExistence type="predicted"/>
<dbReference type="OrthoDB" id="8905724at2"/>
<dbReference type="EMBL" id="SGXA01000001">
    <property type="protein sequence ID" value="RZS76041.1"/>
    <property type="molecule type" value="Genomic_DNA"/>
</dbReference>
<protein>
    <submittedName>
        <fullName evidence="1">Uncharacterized protein</fullName>
    </submittedName>
</protein>
<dbReference type="AlphaFoldDB" id="A0A4Q7N4V8"/>
<organism evidence="1 2">
    <name type="scientific">Pseudobacter ginsenosidimutans</name>
    <dbReference type="NCBI Taxonomy" id="661488"/>
    <lineage>
        <taxon>Bacteria</taxon>
        <taxon>Pseudomonadati</taxon>
        <taxon>Bacteroidota</taxon>
        <taxon>Chitinophagia</taxon>
        <taxon>Chitinophagales</taxon>
        <taxon>Chitinophagaceae</taxon>
        <taxon>Pseudobacter</taxon>
    </lineage>
</organism>
<accession>A0A4Q7N4V8</accession>
<name>A0A4Q7N4V8_9BACT</name>
<comment type="caution">
    <text evidence="1">The sequence shown here is derived from an EMBL/GenBank/DDBJ whole genome shotgun (WGS) entry which is preliminary data.</text>
</comment>
<dbReference type="RefSeq" id="WP_130540362.1">
    <property type="nucleotide sequence ID" value="NZ_CP042431.1"/>
</dbReference>
<reference evidence="1 2" key="1">
    <citation type="submission" date="2019-02" db="EMBL/GenBank/DDBJ databases">
        <title>Genomic Encyclopedia of Type Strains, Phase IV (KMG-IV): sequencing the most valuable type-strain genomes for metagenomic binning, comparative biology and taxonomic classification.</title>
        <authorList>
            <person name="Goeker M."/>
        </authorList>
    </citation>
    <scope>NUCLEOTIDE SEQUENCE [LARGE SCALE GENOMIC DNA]</scope>
    <source>
        <strain evidence="1 2">DSM 18116</strain>
    </source>
</reference>
<keyword evidence="2" id="KW-1185">Reference proteome</keyword>
<evidence type="ECO:0000313" key="2">
    <source>
        <dbReference type="Proteomes" id="UP000293874"/>
    </source>
</evidence>
<dbReference type="Proteomes" id="UP000293874">
    <property type="component" value="Unassembled WGS sequence"/>
</dbReference>
<sequence>MHQPNKSKLGFPADFRVRYTFFVKEKGGRSKLPFQGIRSDFWYDFEGHSQNQLYMIGPEFEDSLGNIILDNSNPLPINGTALMWIIVPERRPYHQGKVKVGI</sequence>